<accession>A0ABV9LSB2</accession>
<dbReference type="Gene3D" id="1.10.443.10">
    <property type="entry name" value="Intergrase catalytic core"/>
    <property type="match status" value="1"/>
</dbReference>
<evidence type="ECO:0000256" key="4">
    <source>
        <dbReference type="ARBA" id="ARBA00023172"/>
    </source>
</evidence>
<dbReference type="InterPro" id="IPR002104">
    <property type="entry name" value="Integrase_catalytic"/>
</dbReference>
<evidence type="ECO:0000259" key="5">
    <source>
        <dbReference type="PROSITE" id="PS51898"/>
    </source>
</evidence>
<dbReference type="InterPro" id="IPR010998">
    <property type="entry name" value="Integrase_recombinase_N"/>
</dbReference>
<comment type="similarity">
    <text evidence="1">Belongs to the 'phage' integrase family.</text>
</comment>
<keyword evidence="2" id="KW-0229">DNA integration</keyword>
<dbReference type="PANTHER" id="PTHR30349:SF41">
    <property type="entry name" value="INTEGRASE_RECOMBINASE PROTEIN MJ0367-RELATED"/>
    <property type="match status" value="1"/>
</dbReference>
<dbReference type="PANTHER" id="PTHR30349">
    <property type="entry name" value="PHAGE INTEGRASE-RELATED"/>
    <property type="match status" value="1"/>
</dbReference>
<dbReference type="InterPro" id="IPR011010">
    <property type="entry name" value="DNA_brk_join_enz"/>
</dbReference>
<dbReference type="InterPro" id="IPR013762">
    <property type="entry name" value="Integrase-like_cat_sf"/>
</dbReference>
<name>A0ABV9LSB2_9ALTE</name>
<keyword evidence="3" id="KW-0238">DNA-binding</keyword>
<gene>
    <name evidence="6" type="ORF">ACFO4O_04110</name>
</gene>
<evidence type="ECO:0000313" key="7">
    <source>
        <dbReference type="Proteomes" id="UP001595897"/>
    </source>
</evidence>
<evidence type="ECO:0000256" key="1">
    <source>
        <dbReference type="ARBA" id="ARBA00008857"/>
    </source>
</evidence>
<dbReference type="InterPro" id="IPR050090">
    <property type="entry name" value="Tyrosine_recombinase_XerCD"/>
</dbReference>
<dbReference type="Gene3D" id="1.10.150.130">
    <property type="match status" value="1"/>
</dbReference>
<dbReference type="EMBL" id="JBHSGU010000002">
    <property type="protein sequence ID" value="MFC4699342.1"/>
    <property type="molecule type" value="Genomic_DNA"/>
</dbReference>
<sequence>MPRRRIDSSLAWMPARVYIQRDKYVYQPKSGGKITLCKISEGKLACIKRYEQVVESMDDRKLFKRVIDLFFASDAFKRLSVRTRKDYEVYRPVIVSAFGKMRPNAIQPHHVRLFMDKLAKSKGTVAKPANATANRHKALMQKICSWAYERGKIKINPCVGVVKLHEQSRSRYITDKEYEAIYDAAVPSCRVAMEISYLCMARISDVVNLKMNNILDEGIYIEQGKTGKKQIKLWSERLRKAVDDAKALPCKPGMFTMFLFNKPDGSRYAVRAIQAQYKKACVLAGVEGVTLHDLKSKAISDFEGTLQEKQDAAGHSNSAMTQKYDRKIKHVRSVK</sequence>
<evidence type="ECO:0000256" key="3">
    <source>
        <dbReference type="ARBA" id="ARBA00023125"/>
    </source>
</evidence>
<dbReference type="SUPFAM" id="SSF56349">
    <property type="entry name" value="DNA breaking-rejoining enzymes"/>
    <property type="match status" value="1"/>
</dbReference>
<keyword evidence="7" id="KW-1185">Reference proteome</keyword>
<comment type="caution">
    <text evidence="6">The sequence shown here is derived from an EMBL/GenBank/DDBJ whole genome shotgun (WGS) entry which is preliminary data.</text>
</comment>
<reference evidence="7" key="1">
    <citation type="journal article" date="2019" name="Int. J. Syst. Evol. Microbiol.">
        <title>The Global Catalogue of Microorganisms (GCM) 10K type strain sequencing project: providing services to taxonomists for standard genome sequencing and annotation.</title>
        <authorList>
            <consortium name="The Broad Institute Genomics Platform"/>
            <consortium name="The Broad Institute Genome Sequencing Center for Infectious Disease"/>
            <person name="Wu L."/>
            <person name="Ma J."/>
        </authorList>
    </citation>
    <scope>NUCLEOTIDE SEQUENCE [LARGE SCALE GENOMIC DNA]</scope>
    <source>
        <strain evidence="7">KACC 12507</strain>
    </source>
</reference>
<dbReference type="Proteomes" id="UP001595897">
    <property type="component" value="Unassembled WGS sequence"/>
</dbReference>
<evidence type="ECO:0000313" key="6">
    <source>
        <dbReference type="EMBL" id="MFC4699342.1"/>
    </source>
</evidence>
<evidence type="ECO:0000256" key="2">
    <source>
        <dbReference type="ARBA" id="ARBA00022908"/>
    </source>
</evidence>
<dbReference type="PROSITE" id="PS51898">
    <property type="entry name" value="TYR_RECOMBINASE"/>
    <property type="match status" value="1"/>
</dbReference>
<dbReference type="Pfam" id="PF00589">
    <property type="entry name" value="Phage_integrase"/>
    <property type="match status" value="1"/>
</dbReference>
<keyword evidence="4" id="KW-0233">DNA recombination</keyword>
<organism evidence="6 7">
    <name type="scientific">Glaciecola siphonariae</name>
    <dbReference type="NCBI Taxonomy" id="521012"/>
    <lineage>
        <taxon>Bacteria</taxon>
        <taxon>Pseudomonadati</taxon>
        <taxon>Pseudomonadota</taxon>
        <taxon>Gammaproteobacteria</taxon>
        <taxon>Alteromonadales</taxon>
        <taxon>Alteromonadaceae</taxon>
        <taxon>Glaciecola</taxon>
    </lineage>
</organism>
<protein>
    <submittedName>
        <fullName evidence="6">Tyrosine-type recombinase/integrase</fullName>
    </submittedName>
</protein>
<dbReference type="RefSeq" id="WP_382406091.1">
    <property type="nucleotide sequence ID" value="NZ_JBHSGU010000002.1"/>
</dbReference>
<feature type="domain" description="Tyr recombinase" evidence="5">
    <location>
        <begin position="168"/>
        <end position="335"/>
    </location>
</feature>
<proteinExistence type="inferred from homology"/>